<gene>
    <name evidence="1" type="ORF">KSX_59420</name>
</gene>
<dbReference type="AlphaFoldDB" id="A0A8J3I980"/>
<evidence type="ECO:0000313" key="2">
    <source>
        <dbReference type="Proteomes" id="UP000612362"/>
    </source>
</evidence>
<reference evidence="1" key="1">
    <citation type="submission" date="2020-10" db="EMBL/GenBank/DDBJ databases">
        <title>Taxonomic study of unclassified bacteria belonging to the class Ktedonobacteria.</title>
        <authorList>
            <person name="Yabe S."/>
            <person name="Wang C.M."/>
            <person name="Zheng Y."/>
            <person name="Sakai Y."/>
            <person name="Cavaletti L."/>
            <person name="Monciardini P."/>
            <person name="Donadio S."/>
        </authorList>
    </citation>
    <scope>NUCLEOTIDE SEQUENCE</scope>
    <source>
        <strain evidence="1">SOSP1-1</strain>
    </source>
</reference>
<name>A0A8J3I980_9CHLR</name>
<dbReference type="EMBL" id="BNJF01000003">
    <property type="protein sequence ID" value="GHO47779.1"/>
    <property type="molecule type" value="Genomic_DNA"/>
</dbReference>
<organism evidence="1 2">
    <name type="scientific">Ktedonospora formicarum</name>
    <dbReference type="NCBI Taxonomy" id="2778364"/>
    <lineage>
        <taxon>Bacteria</taxon>
        <taxon>Bacillati</taxon>
        <taxon>Chloroflexota</taxon>
        <taxon>Ktedonobacteria</taxon>
        <taxon>Ktedonobacterales</taxon>
        <taxon>Ktedonobacteraceae</taxon>
        <taxon>Ktedonospora</taxon>
    </lineage>
</organism>
<dbReference type="Proteomes" id="UP000612362">
    <property type="component" value="Unassembled WGS sequence"/>
</dbReference>
<accession>A0A8J3I980</accession>
<sequence>MSVTIKNQSKQAISFFNARTDCTVLLLERQGANSWEPVAPCARKFMPQLHFLKTGETLEVNFAISDQWPTGQYRARLDYRVGSETKGGGATTIVSSVFHVG</sequence>
<evidence type="ECO:0000313" key="1">
    <source>
        <dbReference type="EMBL" id="GHO47779.1"/>
    </source>
</evidence>
<comment type="caution">
    <text evidence="1">The sequence shown here is derived from an EMBL/GenBank/DDBJ whole genome shotgun (WGS) entry which is preliminary data.</text>
</comment>
<protein>
    <submittedName>
        <fullName evidence="1">Uncharacterized protein</fullName>
    </submittedName>
</protein>
<keyword evidence="2" id="KW-1185">Reference proteome</keyword>
<proteinExistence type="predicted"/>